<dbReference type="OrthoDB" id="9986446at2759"/>
<protein>
    <submittedName>
        <fullName evidence="3">Uncharacterized protein</fullName>
    </submittedName>
</protein>
<dbReference type="EMBL" id="CAJNOQ010004812">
    <property type="protein sequence ID" value="CAF1074957.1"/>
    <property type="molecule type" value="Genomic_DNA"/>
</dbReference>
<keyword evidence="2" id="KW-0732">Signal</keyword>
<proteinExistence type="predicted"/>
<feature type="region of interest" description="Disordered" evidence="1">
    <location>
        <begin position="237"/>
        <end position="262"/>
    </location>
</feature>
<gene>
    <name evidence="3" type="ORF">GPM918_LOCUS17472</name>
    <name evidence="4" type="ORF">SRO942_LOCUS17470</name>
</gene>
<dbReference type="EMBL" id="CAJOBC010004812">
    <property type="protein sequence ID" value="CAF3841626.1"/>
    <property type="molecule type" value="Genomic_DNA"/>
</dbReference>
<evidence type="ECO:0000313" key="4">
    <source>
        <dbReference type="EMBL" id="CAF3841626.1"/>
    </source>
</evidence>
<reference evidence="3" key="1">
    <citation type="submission" date="2021-02" db="EMBL/GenBank/DDBJ databases">
        <authorList>
            <person name="Nowell W R."/>
        </authorList>
    </citation>
    <scope>NUCLEOTIDE SEQUENCE</scope>
</reference>
<evidence type="ECO:0000256" key="2">
    <source>
        <dbReference type="SAM" id="SignalP"/>
    </source>
</evidence>
<dbReference type="Proteomes" id="UP000663829">
    <property type="component" value="Unassembled WGS sequence"/>
</dbReference>
<accession>A0A814M795</accession>
<feature type="signal peptide" evidence="2">
    <location>
        <begin position="1"/>
        <end position="21"/>
    </location>
</feature>
<evidence type="ECO:0000313" key="3">
    <source>
        <dbReference type="EMBL" id="CAF1074957.1"/>
    </source>
</evidence>
<organism evidence="3 5">
    <name type="scientific">Didymodactylos carnosus</name>
    <dbReference type="NCBI Taxonomy" id="1234261"/>
    <lineage>
        <taxon>Eukaryota</taxon>
        <taxon>Metazoa</taxon>
        <taxon>Spiralia</taxon>
        <taxon>Gnathifera</taxon>
        <taxon>Rotifera</taxon>
        <taxon>Eurotatoria</taxon>
        <taxon>Bdelloidea</taxon>
        <taxon>Philodinida</taxon>
        <taxon>Philodinidae</taxon>
        <taxon>Didymodactylos</taxon>
    </lineage>
</organism>
<comment type="caution">
    <text evidence="3">The sequence shown here is derived from an EMBL/GenBank/DDBJ whole genome shotgun (WGS) entry which is preliminary data.</text>
</comment>
<keyword evidence="5" id="KW-1185">Reference proteome</keyword>
<evidence type="ECO:0000313" key="5">
    <source>
        <dbReference type="Proteomes" id="UP000663829"/>
    </source>
</evidence>
<dbReference type="AlphaFoldDB" id="A0A814M795"/>
<dbReference type="Proteomes" id="UP000681722">
    <property type="component" value="Unassembled WGS sequence"/>
</dbReference>
<sequence length="291" mass="32961">MANHIILLLALFITFFYTSNSSRIALPPSPDPHPVPPQPSQYTTSIILNGKPAVYYADTTVYRDRLDEINQNHITIIDFQNFRQYVISGEACSWAQIPGKIKPMLVFPTYDFNGNLTHNNTLCNKWSGCHDYEIPPAPFYYYATVKGNIPVDLNLPTIDVNIHFSNFTYGPPPSSVFDIPNFIIISTDDILIFSKDERKRSQFNTTFHGTPPSPLKSSLIIPLEQQSESSLRRLTAKYKRGPQSKVNPSNTNENNDYGGETTPEVVEQPKFLYKASVTHKVPFQEQVQLVT</sequence>
<name>A0A814M795_9BILA</name>
<evidence type="ECO:0000256" key="1">
    <source>
        <dbReference type="SAM" id="MobiDB-lite"/>
    </source>
</evidence>
<feature type="compositionally biased region" description="Polar residues" evidence="1">
    <location>
        <begin position="244"/>
        <end position="255"/>
    </location>
</feature>
<feature type="chain" id="PRO_5036410478" evidence="2">
    <location>
        <begin position="22"/>
        <end position="291"/>
    </location>
</feature>